<dbReference type="InterPro" id="IPR046350">
    <property type="entry name" value="Cystatin_sf"/>
</dbReference>
<dbReference type="STRING" id="1423807.FD16_GL001808"/>
<proteinExistence type="predicted"/>
<dbReference type="AlphaFoldDB" id="A0A0R1VUH6"/>
<accession>A0A0R1VUH6</accession>
<evidence type="ECO:0000313" key="3">
    <source>
        <dbReference type="EMBL" id="KRM09424.1"/>
    </source>
</evidence>
<keyword evidence="4" id="KW-1185">Reference proteome</keyword>
<protein>
    <recommendedName>
        <fullName evidence="2">Cell wall elongation regulator TseB-like domain-containing protein</fullName>
    </recommendedName>
</protein>
<dbReference type="Gene3D" id="3.10.450.40">
    <property type="match status" value="2"/>
</dbReference>
<evidence type="ECO:0000256" key="1">
    <source>
        <dbReference type="SAM" id="Phobius"/>
    </source>
</evidence>
<reference evidence="3 4" key="1">
    <citation type="journal article" date="2015" name="Genome Announc.">
        <title>Expanding the biotechnology potential of lactobacilli through comparative genomics of 213 strains and associated genera.</title>
        <authorList>
            <person name="Sun Z."/>
            <person name="Harris H.M."/>
            <person name="McCann A."/>
            <person name="Guo C."/>
            <person name="Argimon S."/>
            <person name="Zhang W."/>
            <person name="Yang X."/>
            <person name="Jeffery I.B."/>
            <person name="Cooney J.C."/>
            <person name="Kagawa T.F."/>
            <person name="Liu W."/>
            <person name="Song Y."/>
            <person name="Salvetti E."/>
            <person name="Wrobel A."/>
            <person name="Rasinkangas P."/>
            <person name="Parkhill J."/>
            <person name="Rea M.C."/>
            <person name="O'Sullivan O."/>
            <person name="Ritari J."/>
            <person name="Douillard F.P."/>
            <person name="Paul Ross R."/>
            <person name="Yang R."/>
            <person name="Briner A.E."/>
            <person name="Felis G.E."/>
            <person name="de Vos W.M."/>
            <person name="Barrangou R."/>
            <person name="Klaenhammer T.R."/>
            <person name="Caufield P.W."/>
            <person name="Cui Y."/>
            <person name="Zhang H."/>
            <person name="O'Toole P.W."/>
        </authorList>
    </citation>
    <scope>NUCLEOTIDE SEQUENCE [LARGE SCALE GENOMIC DNA]</scope>
    <source>
        <strain evidence="3 4">DSM 5007</strain>
    </source>
</reference>
<dbReference type="InterPro" id="IPR041401">
    <property type="entry name" value="TseB-like_dom"/>
</dbReference>
<organism evidence="3 4">
    <name type="scientific">Paucilactobacillus suebicus DSM 5007 = KCTC 3549</name>
    <dbReference type="NCBI Taxonomy" id="1423807"/>
    <lineage>
        <taxon>Bacteria</taxon>
        <taxon>Bacillati</taxon>
        <taxon>Bacillota</taxon>
        <taxon>Bacilli</taxon>
        <taxon>Lactobacillales</taxon>
        <taxon>Lactobacillaceae</taxon>
        <taxon>Paucilactobacillus</taxon>
    </lineage>
</organism>
<name>A0A0R1VUH6_9LACO</name>
<feature type="domain" description="Cell wall elongation regulator TseB-like" evidence="2">
    <location>
        <begin position="45"/>
        <end position="88"/>
    </location>
</feature>
<dbReference type="EMBL" id="AZGF01000042">
    <property type="protein sequence ID" value="KRM09424.1"/>
    <property type="molecule type" value="Genomic_DNA"/>
</dbReference>
<keyword evidence="1" id="KW-1133">Transmembrane helix</keyword>
<evidence type="ECO:0000313" key="4">
    <source>
        <dbReference type="Proteomes" id="UP000051820"/>
    </source>
</evidence>
<gene>
    <name evidence="3" type="ORF">FD16_GL001808</name>
</gene>
<sequence length="166" mass="19412">MQSRRNEKRRHHPIRITIVIIVLIFLCGWTIYAIGNHPRRQSEQQAVSMAKKYANLKHEKNFYIYNRDKTYYTVTGTNKNNQSILVIIAKTGGKIRVLKQKDGITKNQALTKIWNNRKPKKVLKIAPGIFNNQAIWEITYLNKQGNLCYELLSFKNGKVVQRIDNL</sequence>
<dbReference type="SUPFAM" id="SSF54403">
    <property type="entry name" value="Cystatin/monellin"/>
    <property type="match status" value="2"/>
</dbReference>
<evidence type="ECO:0000259" key="2">
    <source>
        <dbReference type="Pfam" id="PF17881"/>
    </source>
</evidence>
<dbReference type="OrthoDB" id="2242521at2"/>
<feature type="transmembrane region" description="Helical" evidence="1">
    <location>
        <begin position="12"/>
        <end position="35"/>
    </location>
</feature>
<comment type="caution">
    <text evidence="3">The sequence shown here is derived from an EMBL/GenBank/DDBJ whole genome shotgun (WGS) entry which is preliminary data.</text>
</comment>
<keyword evidence="1" id="KW-0472">Membrane</keyword>
<keyword evidence="1" id="KW-0812">Transmembrane</keyword>
<dbReference type="Proteomes" id="UP000051820">
    <property type="component" value="Unassembled WGS sequence"/>
</dbReference>
<dbReference type="Pfam" id="PF17881">
    <property type="entry name" value="TseB"/>
    <property type="match status" value="1"/>
</dbReference>
<dbReference type="RefSeq" id="WP_010622154.1">
    <property type="nucleotide sequence ID" value="NZ_AZGF01000042.1"/>
</dbReference>
<dbReference type="PATRIC" id="fig|1423807.3.peg.1852"/>
<dbReference type="eggNOG" id="COG5353">
    <property type="taxonomic scope" value="Bacteria"/>
</dbReference>